<dbReference type="EC" id="3.6.3.-" evidence="12"/>
<dbReference type="EMBL" id="UASN01000002">
    <property type="protein sequence ID" value="SPX51640.1"/>
    <property type="molecule type" value="Genomic_DNA"/>
</dbReference>
<dbReference type="Gene3D" id="1.20.1560.10">
    <property type="entry name" value="ABC transporter type 1, transmembrane domain"/>
    <property type="match status" value="1"/>
</dbReference>
<dbReference type="PANTHER" id="PTHR24221">
    <property type="entry name" value="ATP-BINDING CASSETTE SUB-FAMILY B"/>
    <property type="match status" value="1"/>
</dbReference>
<keyword evidence="4 9" id="KW-0812">Transmembrane</keyword>
<dbReference type="SUPFAM" id="SSF90123">
    <property type="entry name" value="ABC transporter transmembrane region"/>
    <property type="match status" value="1"/>
</dbReference>
<name>A0A2X1S521_KLEPN</name>
<keyword evidence="6" id="KW-0067">ATP-binding</keyword>
<keyword evidence="12" id="KW-0378">Hydrolase</keyword>
<proteinExistence type="predicted"/>
<evidence type="ECO:0000259" key="10">
    <source>
        <dbReference type="PROSITE" id="PS50893"/>
    </source>
</evidence>
<dbReference type="PROSITE" id="PS00211">
    <property type="entry name" value="ABC_TRANSPORTER_1"/>
    <property type="match status" value="1"/>
</dbReference>
<dbReference type="GO" id="GO:0140359">
    <property type="term" value="F:ABC-type transporter activity"/>
    <property type="evidence" value="ECO:0007669"/>
    <property type="project" value="InterPro"/>
</dbReference>
<evidence type="ECO:0000259" key="11">
    <source>
        <dbReference type="PROSITE" id="PS50929"/>
    </source>
</evidence>
<evidence type="ECO:0000256" key="1">
    <source>
        <dbReference type="ARBA" id="ARBA00004651"/>
    </source>
</evidence>
<dbReference type="SUPFAM" id="SSF52540">
    <property type="entry name" value="P-loop containing nucleoside triphosphate hydrolases"/>
    <property type="match status" value="1"/>
</dbReference>
<feature type="transmembrane region" description="Helical" evidence="9">
    <location>
        <begin position="129"/>
        <end position="156"/>
    </location>
</feature>
<comment type="subcellular location">
    <subcellularLocation>
        <location evidence="1">Cell membrane</location>
        <topology evidence="1">Multi-pass membrane protein</topology>
    </subcellularLocation>
</comment>
<keyword evidence="8 9" id="KW-0472">Membrane</keyword>
<keyword evidence="2" id="KW-0813">Transport</keyword>
<feature type="transmembrane region" description="Helical" evidence="9">
    <location>
        <begin position="21"/>
        <end position="46"/>
    </location>
</feature>
<organism evidence="12 13">
    <name type="scientific">Klebsiella pneumoniae</name>
    <dbReference type="NCBI Taxonomy" id="573"/>
    <lineage>
        <taxon>Bacteria</taxon>
        <taxon>Pseudomonadati</taxon>
        <taxon>Pseudomonadota</taxon>
        <taxon>Gammaproteobacteria</taxon>
        <taxon>Enterobacterales</taxon>
        <taxon>Enterobacteriaceae</taxon>
        <taxon>Klebsiella/Raoultella group</taxon>
        <taxon>Klebsiella</taxon>
        <taxon>Klebsiella pneumoniae complex</taxon>
    </lineage>
</organism>
<dbReference type="GO" id="GO:0016887">
    <property type="term" value="F:ATP hydrolysis activity"/>
    <property type="evidence" value="ECO:0007669"/>
    <property type="project" value="InterPro"/>
</dbReference>
<evidence type="ECO:0000256" key="8">
    <source>
        <dbReference type="ARBA" id="ARBA00023136"/>
    </source>
</evidence>
<dbReference type="InterPro" id="IPR036640">
    <property type="entry name" value="ABC1_TM_sf"/>
</dbReference>
<feature type="domain" description="ABC transmembrane type-1" evidence="11">
    <location>
        <begin position="23"/>
        <end position="287"/>
    </location>
</feature>
<keyword evidence="5" id="KW-0547">Nucleotide-binding</keyword>
<sequence>MKLLGQPGRLVASVPKVAHSLNLALLFGSVAGLLNVSGIALLAWAVTPLLSVPMLPPPSFIALTGSVLLLVLAFWLRLQAEVRAHEASYQLEEVLRGRLVEHLSCLPLGVVQQWGSGRLRKILQEDVKALHIAVADAVPFIGASLSQPLAALLVLALVQWRLALVALLFLPINLVCMAMMARENPQQRNRYNEASESVNAGVIELVQGMAVMRTFDNGAAGWRRFNARLQQFTSAVETWMAGSKVPWKINRLAGAALPTAAVLMIAGFVLYQAGQVTLAQWLLALMLGTLPIKALEPLVHLANYLNDAGAASGRIEEVLRQDVLPEPLHPQQPQGHALSLNKVSFHYPDQPQPALSDVSLTLAAGTRCAIVGASGSGKSTLARLIPRFYDVTEGSITLGGSDIRQMRSDVLLKQVALVLQEPFLISGTLEENLRLAAPEASDAALQQVMAATGVSEIVSALPQGLNTQIGERGSSLSGGQRQRVTLARALLSNAPVLVMDEATSYLDAHNERHIQQALAQLAPDRIVITIAHRLQTVIDADVIVVMHEGRVAEQGRHADLLKQGGYYARLWQHYQLASQWTLKREGEV</sequence>
<dbReference type="Gene3D" id="3.40.50.300">
    <property type="entry name" value="P-loop containing nucleotide triphosphate hydrolases"/>
    <property type="match status" value="1"/>
</dbReference>
<accession>A0A2X1S521</accession>
<evidence type="ECO:0000313" key="13">
    <source>
        <dbReference type="Proteomes" id="UP000251123"/>
    </source>
</evidence>
<evidence type="ECO:0000256" key="5">
    <source>
        <dbReference type="ARBA" id="ARBA00022741"/>
    </source>
</evidence>
<dbReference type="GO" id="GO:0005524">
    <property type="term" value="F:ATP binding"/>
    <property type="evidence" value="ECO:0007669"/>
    <property type="project" value="UniProtKB-KW"/>
</dbReference>
<reference evidence="12 13" key="1">
    <citation type="submission" date="2018-06" db="EMBL/GenBank/DDBJ databases">
        <authorList>
            <consortium name="Pathogen Informatics"/>
            <person name="Doyle S."/>
        </authorList>
    </citation>
    <scope>NUCLEOTIDE SEQUENCE [LARGE SCALE GENOMIC DNA]</scope>
    <source>
        <strain evidence="12 13">NCTC9601</strain>
    </source>
</reference>
<dbReference type="Proteomes" id="UP000251123">
    <property type="component" value="Unassembled WGS sequence"/>
</dbReference>
<feature type="transmembrane region" description="Helical" evidence="9">
    <location>
        <begin position="252"/>
        <end position="272"/>
    </location>
</feature>
<evidence type="ECO:0000256" key="2">
    <source>
        <dbReference type="ARBA" id="ARBA00022448"/>
    </source>
</evidence>
<dbReference type="InterPro" id="IPR003439">
    <property type="entry name" value="ABC_transporter-like_ATP-bd"/>
</dbReference>
<dbReference type="InterPro" id="IPR027417">
    <property type="entry name" value="P-loop_NTPase"/>
</dbReference>
<dbReference type="PROSITE" id="PS50929">
    <property type="entry name" value="ABC_TM1F"/>
    <property type="match status" value="1"/>
</dbReference>
<dbReference type="Pfam" id="PF00005">
    <property type="entry name" value="ABC_tran"/>
    <property type="match status" value="1"/>
</dbReference>
<dbReference type="InterPro" id="IPR003593">
    <property type="entry name" value="AAA+_ATPase"/>
</dbReference>
<keyword evidence="7 9" id="KW-1133">Transmembrane helix</keyword>
<dbReference type="AlphaFoldDB" id="A0A2X1S521"/>
<dbReference type="PROSITE" id="PS50893">
    <property type="entry name" value="ABC_TRANSPORTER_2"/>
    <property type="match status" value="1"/>
</dbReference>
<evidence type="ECO:0000256" key="4">
    <source>
        <dbReference type="ARBA" id="ARBA00022692"/>
    </source>
</evidence>
<dbReference type="InterPro" id="IPR017871">
    <property type="entry name" value="ABC_transporter-like_CS"/>
</dbReference>
<dbReference type="GO" id="GO:0005886">
    <property type="term" value="C:plasma membrane"/>
    <property type="evidence" value="ECO:0007669"/>
    <property type="project" value="UniProtKB-SubCell"/>
</dbReference>
<evidence type="ECO:0000256" key="7">
    <source>
        <dbReference type="ARBA" id="ARBA00022989"/>
    </source>
</evidence>
<dbReference type="Pfam" id="PF00664">
    <property type="entry name" value="ABC_membrane"/>
    <property type="match status" value="1"/>
</dbReference>
<evidence type="ECO:0000256" key="6">
    <source>
        <dbReference type="ARBA" id="ARBA00022840"/>
    </source>
</evidence>
<dbReference type="GO" id="GO:0034040">
    <property type="term" value="F:ATPase-coupled lipid transmembrane transporter activity"/>
    <property type="evidence" value="ECO:0007669"/>
    <property type="project" value="TreeGrafter"/>
</dbReference>
<dbReference type="InterPro" id="IPR011527">
    <property type="entry name" value="ABC1_TM_dom"/>
</dbReference>
<dbReference type="SMART" id="SM00382">
    <property type="entry name" value="AAA"/>
    <property type="match status" value="1"/>
</dbReference>
<dbReference type="InterPro" id="IPR039421">
    <property type="entry name" value="Type_1_exporter"/>
</dbReference>
<evidence type="ECO:0000313" key="12">
    <source>
        <dbReference type="EMBL" id="SPX51640.1"/>
    </source>
</evidence>
<feature type="transmembrane region" description="Helical" evidence="9">
    <location>
        <begin position="58"/>
        <end position="76"/>
    </location>
</feature>
<feature type="transmembrane region" description="Helical" evidence="9">
    <location>
        <begin position="162"/>
        <end position="181"/>
    </location>
</feature>
<dbReference type="FunFam" id="3.40.50.300:FF:000221">
    <property type="entry name" value="Multidrug ABC transporter ATP-binding protein"/>
    <property type="match status" value="1"/>
</dbReference>
<dbReference type="PANTHER" id="PTHR24221:SF654">
    <property type="entry name" value="ATP-BINDING CASSETTE SUB-FAMILY B MEMBER 6"/>
    <property type="match status" value="1"/>
</dbReference>
<gene>
    <name evidence="12" type="primary">ybtP_1</name>
    <name evidence="12" type="ORF">NCTC9601_00209</name>
</gene>
<evidence type="ECO:0000256" key="3">
    <source>
        <dbReference type="ARBA" id="ARBA00022475"/>
    </source>
</evidence>
<evidence type="ECO:0000256" key="9">
    <source>
        <dbReference type="SAM" id="Phobius"/>
    </source>
</evidence>
<feature type="domain" description="ABC transporter" evidence="10">
    <location>
        <begin position="338"/>
        <end position="573"/>
    </location>
</feature>
<protein>
    <submittedName>
        <fullName evidence="12">Putative inner membrane ABC-transporter</fullName>
        <ecNumber evidence="12">3.6.3.-</ecNumber>
    </submittedName>
</protein>
<keyword evidence="3" id="KW-1003">Cell membrane</keyword>